<dbReference type="AlphaFoldDB" id="H7FQG0"/>
<organism evidence="1 2">
    <name type="scientific">Flavobacterium frigoris (strain PS1)</name>
    <dbReference type="NCBI Taxonomy" id="1086011"/>
    <lineage>
        <taxon>Bacteria</taxon>
        <taxon>Pseudomonadati</taxon>
        <taxon>Bacteroidota</taxon>
        <taxon>Flavobacteriia</taxon>
        <taxon>Flavobacteriales</taxon>
        <taxon>Flavobacteriaceae</taxon>
        <taxon>Flavobacterium</taxon>
    </lineage>
</organism>
<proteinExistence type="predicted"/>
<reference evidence="1 2" key="1">
    <citation type="journal article" date="2014" name="Acta Crystallogr. D">
        <title>Structure-based characterization and antifreeze properties of a hyperactive ice-binding protein from the Antarctic bacterium Flavobacterium frigoris PS1.</title>
        <authorList>
            <person name="Do H."/>
            <person name="Kim S.J."/>
            <person name="Kim H.J."/>
            <person name="Lee J.H."/>
        </authorList>
    </citation>
    <scope>NUCLEOTIDE SEQUENCE [LARGE SCALE GENOMIC DNA]</scope>
    <source>
        <strain evidence="1 2">PS1</strain>
    </source>
</reference>
<dbReference type="Gene3D" id="1.20.120.20">
    <property type="entry name" value="Apolipoprotein"/>
    <property type="match status" value="1"/>
</dbReference>
<protein>
    <submittedName>
        <fullName evidence="1">Uncharacterized protein</fullName>
    </submittedName>
</protein>
<evidence type="ECO:0000313" key="1">
    <source>
        <dbReference type="EMBL" id="EIA09514.1"/>
    </source>
</evidence>
<comment type="caution">
    <text evidence="1">The sequence shown here is derived from an EMBL/GenBank/DDBJ whole genome shotgun (WGS) entry which is preliminary data.</text>
</comment>
<name>H7FQG0_FLAFP</name>
<sequence>MMKKILLGLAFVATLMTVSCKTETKDEMKEATEAVGAEMDEAIDTAAVKVDAAVDSTKVKVGETLEKGAAKMDEAGKKMKEAATE</sequence>
<dbReference type="RefSeq" id="WP_007137597.1">
    <property type="nucleotide sequence ID" value="NZ_AHKF01000015.1"/>
</dbReference>
<dbReference type="eggNOG" id="ENOG5030J0F">
    <property type="taxonomic scope" value="Bacteria"/>
</dbReference>
<keyword evidence="2" id="KW-1185">Reference proteome</keyword>
<dbReference type="Proteomes" id="UP000005566">
    <property type="component" value="Unassembled WGS sequence"/>
</dbReference>
<dbReference type="PROSITE" id="PS51257">
    <property type="entry name" value="PROKAR_LIPOPROTEIN"/>
    <property type="match status" value="1"/>
</dbReference>
<evidence type="ECO:0000313" key="2">
    <source>
        <dbReference type="Proteomes" id="UP000005566"/>
    </source>
</evidence>
<dbReference type="EMBL" id="AHKF01000015">
    <property type="protein sequence ID" value="EIA09514.1"/>
    <property type="molecule type" value="Genomic_DNA"/>
</dbReference>
<dbReference type="PATRIC" id="fig|1086011.3.peg.1392"/>
<accession>H7FQG0</accession>
<gene>
    <name evidence="1" type="ORF">HJ01_01420</name>
</gene>